<accession>A0A7C8LGS6</accession>
<dbReference type="Proteomes" id="UP000483018">
    <property type="component" value="Unassembled WGS sequence"/>
</dbReference>
<keyword evidence="2" id="KW-0732">Signal</keyword>
<dbReference type="RefSeq" id="WP_158740363.1">
    <property type="nucleotide sequence ID" value="NZ_WSLF01000006.1"/>
</dbReference>
<keyword evidence="4" id="KW-1185">Reference proteome</keyword>
<evidence type="ECO:0000313" key="3">
    <source>
        <dbReference type="EMBL" id="KAE9634081.1"/>
    </source>
</evidence>
<dbReference type="AlphaFoldDB" id="A0A7C8LGS6"/>
<name>A0A7C8LGS6_9FIRM</name>
<evidence type="ECO:0008006" key="5">
    <source>
        <dbReference type="Google" id="ProtNLM"/>
    </source>
</evidence>
<keyword evidence="1" id="KW-1133">Transmembrane helix</keyword>
<sequence>MSKFIKNIILGLSFTVVFSGAVFANDQSVEPMQKSLPVDTVKMEEAEGDVFIQIMEEDAPDAAVSHMAEEPAITEDILNKQKEIDQYLFGDYMKDIEEKGFTVSHTVPTEEYVEIGITPYTEENAQYLYSIFGKEQVKVVEGELVELYDSNAADSTVLETQATMVNEDDVQKEKQVKSLAIYGGGIIVIGGVLLARRKIKTSNQKR</sequence>
<proteinExistence type="predicted"/>
<dbReference type="EMBL" id="WSLF01000006">
    <property type="protein sequence ID" value="KAE9634081.1"/>
    <property type="molecule type" value="Genomic_DNA"/>
</dbReference>
<keyword evidence="1" id="KW-0812">Transmembrane</keyword>
<comment type="caution">
    <text evidence="3">The sequence shown here is derived from an EMBL/GenBank/DDBJ whole genome shotgun (WGS) entry which is preliminary data.</text>
</comment>
<gene>
    <name evidence="3" type="ORF">GND95_08140</name>
</gene>
<evidence type="ECO:0000313" key="4">
    <source>
        <dbReference type="Proteomes" id="UP000483018"/>
    </source>
</evidence>
<organism evidence="3 4">
    <name type="scientific">Defluviitalea raffinosedens</name>
    <dbReference type="NCBI Taxonomy" id="1450156"/>
    <lineage>
        <taxon>Bacteria</taxon>
        <taxon>Bacillati</taxon>
        <taxon>Bacillota</taxon>
        <taxon>Clostridia</taxon>
        <taxon>Lachnospirales</taxon>
        <taxon>Defluviitaleaceae</taxon>
        <taxon>Defluviitalea</taxon>
    </lineage>
</organism>
<reference evidence="3 4" key="1">
    <citation type="submission" date="2019-12" db="EMBL/GenBank/DDBJ databases">
        <title>Defluviitalea raffinosedens, isolated from a biogas fermenter, genome sequencing and characterization.</title>
        <authorList>
            <person name="Rettenmaier R."/>
            <person name="Schneider M."/>
            <person name="Neuhaus K."/>
            <person name="Liebl W."/>
            <person name="Zverlov V."/>
        </authorList>
    </citation>
    <scope>NUCLEOTIDE SEQUENCE [LARGE SCALE GENOMIC DNA]</scope>
    <source>
        <strain evidence="3 4">249c-K6</strain>
    </source>
</reference>
<dbReference type="OrthoDB" id="2067368at2"/>
<protein>
    <recommendedName>
        <fullName evidence="5">LPXTG cell wall anchor domain-containing protein</fullName>
    </recommendedName>
</protein>
<feature type="chain" id="PRO_5028879583" description="LPXTG cell wall anchor domain-containing protein" evidence="2">
    <location>
        <begin position="25"/>
        <end position="206"/>
    </location>
</feature>
<evidence type="ECO:0000256" key="1">
    <source>
        <dbReference type="SAM" id="Phobius"/>
    </source>
</evidence>
<feature type="signal peptide" evidence="2">
    <location>
        <begin position="1"/>
        <end position="24"/>
    </location>
</feature>
<evidence type="ECO:0000256" key="2">
    <source>
        <dbReference type="SAM" id="SignalP"/>
    </source>
</evidence>
<keyword evidence="1" id="KW-0472">Membrane</keyword>
<feature type="transmembrane region" description="Helical" evidence="1">
    <location>
        <begin position="179"/>
        <end position="196"/>
    </location>
</feature>